<feature type="region of interest" description="Disordered" evidence="1">
    <location>
        <begin position="1"/>
        <end position="76"/>
    </location>
</feature>
<gene>
    <name evidence="2" type="ORF">ENT08_09125</name>
</gene>
<evidence type="ECO:0000256" key="1">
    <source>
        <dbReference type="SAM" id="MobiDB-lite"/>
    </source>
</evidence>
<feature type="compositionally biased region" description="Polar residues" evidence="1">
    <location>
        <begin position="67"/>
        <end position="76"/>
    </location>
</feature>
<comment type="caution">
    <text evidence="2">The sequence shown here is derived from an EMBL/GenBank/DDBJ whole genome shotgun (WGS) entry which is preliminary data.</text>
</comment>
<sequence length="76" mass="8169">MRERHEKAPESLQYRSAPGFCGGGTGGRGRGRPPRRGRPGRRGQPSPPAPAGPLAIHFFSLSVDPGSGSQNHRQRQ</sequence>
<evidence type="ECO:0000313" key="2">
    <source>
        <dbReference type="EMBL" id="HGS05874.1"/>
    </source>
</evidence>
<accession>A0A7V4G9I5</accession>
<organism evidence="2">
    <name type="scientific">Desulfobacca acetoxidans</name>
    <dbReference type="NCBI Taxonomy" id="60893"/>
    <lineage>
        <taxon>Bacteria</taxon>
        <taxon>Pseudomonadati</taxon>
        <taxon>Thermodesulfobacteriota</taxon>
        <taxon>Desulfobaccia</taxon>
        <taxon>Desulfobaccales</taxon>
        <taxon>Desulfobaccaceae</taxon>
        <taxon>Desulfobacca</taxon>
    </lineage>
</organism>
<dbReference type="AlphaFoldDB" id="A0A7V4G9I5"/>
<protein>
    <submittedName>
        <fullName evidence="2">Uncharacterized protein</fullName>
    </submittedName>
</protein>
<proteinExistence type="predicted"/>
<name>A0A7V4G9I5_9BACT</name>
<feature type="compositionally biased region" description="Basic residues" evidence="1">
    <location>
        <begin position="29"/>
        <end position="41"/>
    </location>
</feature>
<reference evidence="2" key="1">
    <citation type="journal article" date="2020" name="mSystems">
        <title>Genome- and Community-Level Interaction Insights into Carbon Utilization and Element Cycling Functions of Hydrothermarchaeota in Hydrothermal Sediment.</title>
        <authorList>
            <person name="Zhou Z."/>
            <person name="Liu Y."/>
            <person name="Xu W."/>
            <person name="Pan J."/>
            <person name="Luo Z.H."/>
            <person name="Li M."/>
        </authorList>
    </citation>
    <scope>NUCLEOTIDE SEQUENCE [LARGE SCALE GENOMIC DNA]</scope>
    <source>
        <strain evidence="2">SpSt-548</strain>
    </source>
</reference>
<dbReference type="EMBL" id="DSXI01000543">
    <property type="protein sequence ID" value="HGS05874.1"/>
    <property type="molecule type" value="Genomic_DNA"/>
</dbReference>